<dbReference type="PROSITE" id="PS51186">
    <property type="entry name" value="GNAT"/>
    <property type="match status" value="1"/>
</dbReference>
<dbReference type="PANTHER" id="PTHR43072:SF60">
    <property type="entry name" value="L-2,4-DIAMINOBUTYRIC ACID ACETYLTRANSFERASE"/>
    <property type="match status" value="1"/>
</dbReference>
<evidence type="ECO:0000313" key="3">
    <source>
        <dbReference type="Proteomes" id="UP000824037"/>
    </source>
</evidence>
<evidence type="ECO:0000313" key="2">
    <source>
        <dbReference type="EMBL" id="HIZ36410.1"/>
    </source>
</evidence>
<dbReference type="AlphaFoldDB" id="A0A9D2J494"/>
<dbReference type="InterPro" id="IPR016181">
    <property type="entry name" value="Acyl_CoA_acyltransferase"/>
</dbReference>
<reference evidence="2" key="1">
    <citation type="journal article" date="2021" name="PeerJ">
        <title>Extensive microbial diversity within the chicken gut microbiome revealed by metagenomics and culture.</title>
        <authorList>
            <person name="Gilroy R."/>
            <person name="Ravi A."/>
            <person name="Getino M."/>
            <person name="Pursley I."/>
            <person name="Horton D.L."/>
            <person name="Alikhan N.F."/>
            <person name="Baker D."/>
            <person name="Gharbi K."/>
            <person name="Hall N."/>
            <person name="Watson M."/>
            <person name="Adriaenssens E.M."/>
            <person name="Foster-Nyarko E."/>
            <person name="Jarju S."/>
            <person name="Secka A."/>
            <person name="Antonio M."/>
            <person name="Oren A."/>
            <person name="Chaudhuri R.R."/>
            <person name="La Ragione R."/>
            <person name="Hildebrand F."/>
            <person name="Pallen M.J."/>
        </authorList>
    </citation>
    <scope>NUCLEOTIDE SEQUENCE</scope>
    <source>
        <strain evidence="2">ChiGjej4B4-7305</strain>
    </source>
</reference>
<comment type="caution">
    <text evidence="2">The sequence shown here is derived from an EMBL/GenBank/DDBJ whole genome shotgun (WGS) entry which is preliminary data.</text>
</comment>
<dbReference type="Proteomes" id="UP000824037">
    <property type="component" value="Unassembled WGS sequence"/>
</dbReference>
<gene>
    <name evidence="2" type="ORF">H9815_11575</name>
</gene>
<dbReference type="PANTHER" id="PTHR43072">
    <property type="entry name" value="N-ACETYLTRANSFERASE"/>
    <property type="match status" value="1"/>
</dbReference>
<dbReference type="Gene3D" id="3.40.630.30">
    <property type="match status" value="1"/>
</dbReference>
<proteinExistence type="predicted"/>
<protein>
    <submittedName>
        <fullName evidence="2">GNAT family N-acetyltransferase</fullName>
    </submittedName>
</protein>
<dbReference type="Pfam" id="PF00583">
    <property type="entry name" value="Acetyltransf_1"/>
    <property type="match status" value="1"/>
</dbReference>
<dbReference type="CDD" id="cd04301">
    <property type="entry name" value="NAT_SF"/>
    <property type="match status" value="1"/>
</dbReference>
<feature type="domain" description="N-acetyltransferase" evidence="1">
    <location>
        <begin position="16"/>
        <end position="182"/>
    </location>
</feature>
<name>A0A9D2J494_9MICO</name>
<reference evidence="2" key="2">
    <citation type="submission" date="2021-04" db="EMBL/GenBank/DDBJ databases">
        <authorList>
            <person name="Gilroy R."/>
        </authorList>
    </citation>
    <scope>NUCLEOTIDE SEQUENCE</scope>
    <source>
        <strain evidence="2">ChiGjej4B4-7305</strain>
    </source>
</reference>
<dbReference type="SUPFAM" id="SSF55729">
    <property type="entry name" value="Acyl-CoA N-acyltransferases (Nat)"/>
    <property type="match status" value="2"/>
</dbReference>
<dbReference type="GO" id="GO:0016747">
    <property type="term" value="F:acyltransferase activity, transferring groups other than amino-acyl groups"/>
    <property type="evidence" value="ECO:0007669"/>
    <property type="project" value="InterPro"/>
</dbReference>
<dbReference type="EMBL" id="DXBY01000198">
    <property type="protein sequence ID" value="HIZ36410.1"/>
    <property type="molecule type" value="Genomic_DNA"/>
</dbReference>
<dbReference type="InterPro" id="IPR000182">
    <property type="entry name" value="GNAT_dom"/>
</dbReference>
<sequence length="353" mass="39145">MSHPTHAADPAAATGLTVRPVELDSDADLEAVTRITAAYEEHEFGASTTPTVPQTRADSANTKFWHQQRLLAERVVAGRREIIGTGWIGLPLAEDTDQAMVEPIVHPDHRGQGAGTALLSKMARIAQAAGRSTLTAWGTVPLEGNVDDPQLPANRLAARFGMTRKNIAVVRVLDLPMDLAVLDRLWTCVEPRLDGYRILRWTDRTPTEHLDAYGVLLHQLELDDPDEDVVHEAPQYTPERIRIAEDRNERKGLRSLVAVALAPDGTFAGNSVVEFHQGPGTTLGIQENTLVMPEHRGHRLGYALKVTTHRMLGEHAPHLRRLVTWNSHVNSWMIRINEDLGYRAVGREVTYQS</sequence>
<organism evidence="2 3">
    <name type="scientific">Candidatus Ruania gallistercoris</name>
    <dbReference type="NCBI Taxonomy" id="2838746"/>
    <lineage>
        <taxon>Bacteria</taxon>
        <taxon>Bacillati</taxon>
        <taxon>Actinomycetota</taxon>
        <taxon>Actinomycetes</taxon>
        <taxon>Micrococcales</taxon>
        <taxon>Ruaniaceae</taxon>
        <taxon>Ruania</taxon>
    </lineage>
</organism>
<accession>A0A9D2J494</accession>
<evidence type="ECO:0000259" key="1">
    <source>
        <dbReference type="PROSITE" id="PS51186"/>
    </source>
</evidence>